<accession>A0A9W9HS64</accession>
<dbReference type="PANTHER" id="PTHR42840">
    <property type="entry name" value="NAD(P)-BINDING ROSSMANN-FOLD SUPERFAMILY PROTEIN-RELATED"/>
    <property type="match status" value="1"/>
</dbReference>
<dbReference type="EMBL" id="JAPQKO010000006">
    <property type="protein sequence ID" value="KAJ5155190.1"/>
    <property type="molecule type" value="Genomic_DNA"/>
</dbReference>
<reference evidence="4" key="2">
    <citation type="journal article" date="2023" name="IMA Fungus">
        <title>Comparative genomic study of the Penicillium genus elucidates a diverse pangenome and 15 lateral gene transfer events.</title>
        <authorList>
            <person name="Petersen C."/>
            <person name="Sorensen T."/>
            <person name="Nielsen M.R."/>
            <person name="Sondergaard T.E."/>
            <person name="Sorensen J.L."/>
            <person name="Fitzpatrick D.A."/>
            <person name="Frisvad J.C."/>
            <person name="Nielsen K.L."/>
        </authorList>
    </citation>
    <scope>NUCLEOTIDE SEQUENCE</scope>
    <source>
        <strain evidence="4">IBT 21917</strain>
    </source>
</reference>
<dbReference type="GO" id="GO:0006740">
    <property type="term" value="P:NADPH regeneration"/>
    <property type="evidence" value="ECO:0007669"/>
    <property type="project" value="TreeGrafter"/>
</dbReference>
<dbReference type="GO" id="GO:0016491">
    <property type="term" value="F:oxidoreductase activity"/>
    <property type="evidence" value="ECO:0007669"/>
    <property type="project" value="TreeGrafter"/>
</dbReference>
<dbReference type="GO" id="GO:0000166">
    <property type="term" value="F:nucleotide binding"/>
    <property type="evidence" value="ECO:0007669"/>
    <property type="project" value="InterPro"/>
</dbReference>
<organism evidence="4 5">
    <name type="scientific">Penicillium capsulatum</name>
    <dbReference type="NCBI Taxonomy" id="69766"/>
    <lineage>
        <taxon>Eukaryota</taxon>
        <taxon>Fungi</taxon>
        <taxon>Dikarya</taxon>
        <taxon>Ascomycota</taxon>
        <taxon>Pezizomycotina</taxon>
        <taxon>Eurotiomycetes</taxon>
        <taxon>Eurotiomycetidae</taxon>
        <taxon>Eurotiales</taxon>
        <taxon>Aspergillaceae</taxon>
        <taxon>Penicillium</taxon>
    </lineage>
</organism>
<dbReference type="Pfam" id="PF01408">
    <property type="entry name" value="GFO_IDH_MocA"/>
    <property type="match status" value="1"/>
</dbReference>
<dbReference type="OrthoDB" id="64915at2759"/>
<feature type="domain" description="Gfo/Idh/MocA-like oxidoreductase N-terminal" evidence="3">
    <location>
        <begin position="63"/>
        <end position="163"/>
    </location>
</feature>
<comment type="caution">
    <text evidence="4">The sequence shown here is derived from an EMBL/GenBank/DDBJ whole genome shotgun (WGS) entry which is preliminary data.</text>
</comment>
<keyword evidence="2" id="KW-0732">Signal</keyword>
<evidence type="ECO:0000256" key="1">
    <source>
        <dbReference type="SAM" id="MobiDB-lite"/>
    </source>
</evidence>
<evidence type="ECO:0000259" key="3">
    <source>
        <dbReference type="Pfam" id="PF01408"/>
    </source>
</evidence>
<dbReference type="InterPro" id="IPR036291">
    <property type="entry name" value="NAD(P)-bd_dom_sf"/>
</dbReference>
<evidence type="ECO:0000313" key="4">
    <source>
        <dbReference type="EMBL" id="KAJ5155190.1"/>
    </source>
</evidence>
<evidence type="ECO:0000256" key="2">
    <source>
        <dbReference type="SAM" id="SignalP"/>
    </source>
</evidence>
<reference evidence="4" key="1">
    <citation type="submission" date="2022-11" db="EMBL/GenBank/DDBJ databases">
        <authorList>
            <person name="Petersen C."/>
        </authorList>
    </citation>
    <scope>NUCLEOTIDE SEQUENCE</scope>
    <source>
        <strain evidence="4">IBT 21917</strain>
    </source>
</reference>
<keyword evidence="5" id="KW-1185">Reference proteome</keyword>
<feature type="chain" id="PRO_5040845236" evidence="2">
    <location>
        <begin position="23"/>
        <end position="454"/>
    </location>
</feature>
<feature type="region of interest" description="Disordered" evidence="1">
    <location>
        <begin position="372"/>
        <end position="391"/>
    </location>
</feature>
<sequence>MPCPWNGGVSFILDSIPLFLLATGNLHLSTLVSDPPLRYTLDAIMSTPALRVGILVATDAVEHTYLPTLRSLSSHFDLTTIYASDEDIALRYRNEFNITHHAATANDVLHHPDVDVVLNLLPFEYHEPYTVAALETGKHVMVEAPVTLSIQGLRRIRAATQKGATVRGVNDSGPKLFVGCPRRYAPCFTEVFKKELASLDRILYARCRNIAGPLHVPAPKATNGTNGTTGSANGATTVSNPKHFHALLADVFGSAEDLTADRVAFCRFLGNLGVHDLSVMRESLGLPDAVANVAITDPFYSAIFHYSHSVAESHPFILLYEAGVDAVPRCDAHLTVYGANKTVSVQYDFPYPGTGICQEQAVRVVVEETETELQSNENGSGNGHAVRPRVKRTETVSSSAEAYERQFLALHAYFTNAADEVKTDGKDALMDLRLLNLIFEHYDRQCGTIRTPLG</sequence>
<evidence type="ECO:0000313" key="5">
    <source>
        <dbReference type="Proteomes" id="UP001146351"/>
    </source>
</evidence>
<dbReference type="SUPFAM" id="SSF51735">
    <property type="entry name" value="NAD(P)-binding Rossmann-fold domains"/>
    <property type="match status" value="1"/>
</dbReference>
<dbReference type="Proteomes" id="UP001146351">
    <property type="component" value="Unassembled WGS sequence"/>
</dbReference>
<feature type="signal peptide" evidence="2">
    <location>
        <begin position="1"/>
        <end position="22"/>
    </location>
</feature>
<dbReference type="Gene3D" id="3.40.50.720">
    <property type="entry name" value="NAD(P)-binding Rossmann-like Domain"/>
    <property type="match status" value="1"/>
</dbReference>
<gene>
    <name evidence="4" type="ORF">N7492_007993</name>
</gene>
<proteinExistence type="predicted"/>
<name>A0A9W9HS64_9EURO</name>
<dbReference type="PANTHER" id="PTHR42840:SF7">
    <property type="entry name" value="BINDING ROSSMANN FOLD OXIDOREDUCTASE, PUTATIVE (AFU_ORTHOLOGUE AFUA_4G10190)-RELATED"/>
    <property type="match status" value="1"/>
</dbReference>
<dbReference type="GO" id="GO:0005737">
    <property type="term" value="C:cytoplasm"/>
    <property type="evidence" value="ECO:0007669"/>
    <property type="project" value="TreeGrafter"/>
</dbReference>
<protein>
    <submittedName>
        <fullName evidence="4">Oxidoreductase N-terminal</fullName>
    </submittedName>
</protein>
<dbReference type="AlphaFoldDB" id="A0A9W9HS64"/>
<dbReference type="InterPro" id="IPR000683">
    <property type="entry name" value="Gfo/Idh/MocA-like_OxRdtase_N"/>
</dbReference>